<sequence>MMIYSLPTALIALLPSLTLGLPQPSTLQLRDTDSTAPTNYPSYITSLGNQKRDVVYDLTVSNCPCEGDTTTFCLGYHYELTDDPGFGWRNNECFNFASRGAASFKVNQPNITCSLFNAIDCGGESYAAAQGCANPDVGELVYSAICAVEGY</sequence>
<dbReference type="EMBL" id="ML977318">
    <property type="protein sequence ID" value="KAF2117626.1"/>
    <property type="molecule type" value="Genomic_DNA"/>
</dbReference>
<gene>
    <name evidence="2" type="ORF">BDV96DRAFT_570579</name>
</gene>
<evidence type="ECO:0000313" key="3">
    <source>
        <dbReference type="Proteomes" id="UP000799770"/>
    </source>
</evidence>
<keyword evidence="3" id="KW-1185">Reference proteome</keyword>
<proteinExistence type="predicted"/>
<dbReference type="AlphaFoldDB" id="A0A6A5ZEG9"/>
<protein>
    <submittedName>
        <fullName evidence="2">Uncharacterized protein</fullName>
    </submittedName>
</protein>
<dbReference type="Proteomes" id="UP000799770">
    <property type="component" value="Unassembled WGS sequence"/>
</dbReference>
<reference evidence="2" key="1">
    <citation type="journal article" date="2020" name="Stud. Mycol.">
        <title>101 Dothideomycetes genomes: a test case for predicting lifestyles and emergence of pathogens.</title>
        <authorList>
            <person name="Haridas S."/>
            <person name="Albert R."/>
            <person name="Binder M."/>
            <person name="Bloem J."/>
            <person name="Labutti K."/>
            <person name="Salamov A."/>
            <person name="Andreopoulos B."/>
            <person name="Baker S."/>
            <person name="Barry K."/>
            <person name="Bills G."/>
            <person name="Bluhm B."/>
            <person name="Cannon C."/>
            <person name="Castanera R."/>
            <person name="Culley D."/>
            <person name="Daum C."/>
            <person name="Ezra D."/>
            <person name="Gonzalez J."/>
            <person name="Henrissat B."/>
            <person name="Kuo A."/>
            <person name="Liang C."/>
            <person name="Lipzen A."/>
            <person name="Lutzoni F."/>
            <person name="Magnuson J."/>
            <person name="Mondo S."/>
            <person name="Nolan M."/>
            <person name="Ohm R."/>
            <person name="Pangilinan J."/>
            <person name="Park H.-J."/>
            <person name="Ramirez L."/>
            <person name="Alfaro M."/>
            <person name="Sun H."/>
            <person name="Tritt A."/>
            <person name="Yoshinaga Y."/>
            <person name="Zwiers L.-H."/>
            <person name="Turgeon B."/>
            <person name="Goodwin S."/>
            <person name="Spatafora J."/>
            <person name="Crous P."/>
            <person name="Grigoriev I."/>
        </authorList>
    </citation>
    <scope>NUCLEOTIDE SEQUENCE</scope>
    <source>
        <strain evidence="2">CBS 627.86</strain>
    </source>
</reference>
<accession>A0A6A5ZEG9</accession>
<evidence type="ECO:0000313" key="2">
    <source>
        <dbReference type="EMBL" id="KAF2117626.1"/>
    </source>
</evidence>
<name>A0A6A5ZEG9_9PLEO</name>
<keyword evidence="1" id="KW-0732">Signal</keyword>
<feature type="chain" id="PRO_5025341202" evidence="1">
    <location>
        <begin position="21"/>
        <end position="151"/>
    </location>
</feature>
<organism evidence="2 3">
    <name type="scientific">Lophiotrema nucula</name>
    <dbReference type="NCBI Taxonomy" id="690887"/>
    <lineage>
        <taxon>Eukaryota</taxon>
        <taxon>Fungi</taxon>
        <taxon>Dikarya</taxon>
        <taxon>Ascomycota</taxon>
        <taxon>Pezizomycotina</taxon>
        <taxon>Dothideomycetes</taxon>
        <taxon>Pleosporomycetidae</taxon>
        <taxon>Pleosporales</taxon>
        <taxon>Lophiotremataceae</taxon>
        <taxon>Lophiotrema</taxon>
    </lineage>
</organism>
<feature type="signal peptide" evidence="1">
    <location>
        <begin position="1"/>
        <end position="20"/>
    </location>
</feature>
<evidence type="ECO:0000256" key="1">
    <source>
        <dbReference type="SAM" id="SignalP"/>
    </source>
</evidence>